<gene>
    <name evidence="2" type="ORF">FAD_1770</name>
    <name evidence="3" type="ORF">HLB00_01200</name>
</gene>
<sequence>MTGFSWNWDVFLLVLLALLALSLIVFGVLTAYFGSNKSRMVGGGLLVVGILIGIFVILGSGDIFKVSFITRILEPTIFYIIAAVIGVVIGLLVFLGAIMKT</sequence>
<dbReference type="Proteomes" id="UP000546917">
    <property type="component" value="Unassembled WGS sequence"/>
</dbReference>
<dbReference type="EMBL" id="JABGBP010000034">
    <property type="protein sequence ID" value="NOL59454.1"/>
    <property type="molecule type" value="Genomic_DNA"/>
</dbReference>
<dbReference type="EMBL" id="CP015363">
    <property type="protein sequence ID" value="ARD85609.1"/>
    <property type="molecule type" value="Genomic_DNA"/>
</dbReference>
<dbReference type="Proteomes" id="UP000192050">
    <property type="component" value="Chromosome"/>
</dbReference>
<evidence type="ECO:0000256" key="1">
    <source>
        <dbReference type="SAM" id="Phobius"/>
    </source>
</evidence>
<keyword evidence="1" id="KW-1133">Transmembrane helix</keyword>
<dbReference type="GeneID" id="16025050"/>
<name>A0A1V0N696_9ARCH</name>
<evidence type="ECO:0000313" key="5">
    <source>
        <dbReference type="Proteomes" id="UP000546917"/>
    </source>
</evidence>
<protein>
    <submittedName>
        <fullName evidence="2">Uncharacterized protein</fullName>
    </submittedName>
</protein>
<evidence type="ECO:0000313" key="3">
    <source>
        <dbReference type="EMBL" id="NOL59454.1"/>
    </source>
</evidence>
<feature type="transmembrane region" description="Helical" evidence="1">
    <location>
        <begin position="76"/>
        <end position="98"/>
    </location>
</feature>
<proteinExistence type="predicted"/>
<dbReference type="STRING" id="74969.FAD_1770"/>
<keyword evidence="4" id="KW-1185">Reference proteome</keyword>
<evidence type="ECO:0000313" key="2">
    <source>
        <dbReference type="EMBL" id="ARD85609.1"/>
    </source>
</evidence>
<dbReference type="AlphaFoldDB" id="A0A1V0N696"/>
<keyword evidence="1" id="KW-0812">Transmembrane</keyword>
<evidence type="ECO:0000313" key="4">
    <source>
        <dbReference type="Proteomes" id="UP000192050"/>
    </source>
</evidence>
<reference evidence="3 5" key="2">
    <citation type="submission" date="2020-05" db="EMBL/GenBank/DDBJ databases">
        <authorList>
            <person name="Zhang R."/>
        </authorList>
    </citation>
    <scope>NUCLEOTIDE SEQUENCE [LARGE SCALE GENOMIC DNA]</scope>
    <source>
        <strain evidence="3 5">DSM 28986</strain>
    </source>
</reference>
<organism evidence="2 4">
    <name type="scientific">Ferroplasma acidiphilum</name>
    <dbReference type="NCBI Taxonomy" id="74969"/>
    <lineage>
        <taxon>Archaea</taxon>
        <taxon>Methanobacteriati</taxon>
        <taxon>Thermoplasmatota</taxon>
        <taxon>Thermoplasmata</taxon>
        <taxon>Thermoplasmatales</taxon>
        <taxon>Ferroplasmaceae</taxon>
        <taxon>Ferroplasma</taxon>
    </lineage>
</organism>
<dbReference type="KEGG" id="fai:FAD_1770"/>
<reference evidence="2 4" key="1">
    <citation type="submission" date="2011-10" db="EMBL/GenBank/DDBJ databases">
        <title>Metabolic and evolutionary patterns in the extreme acidophile Ferroplasma acidiphilum.</title>
        <authorList>
            <person name="Golyshina O.V."/>
            <person name="Kozyavkin S.A."/>
            <person name="Tatusov R.L."/>
            <person name="Slesarev A.I."/>
            <person name="Golyshin P.N."/>
        </authorList>
    </citation>
    <scope>NUCLEOTIDE SEQUENCE [LARGE SCALE GENOMIC DNA]</scope>
    <source>
        <strain evidence="2">Berkeley</strain>
        <strain evidence="4">Y</strain>
    </source>
</reference>
<keyword evidence="1" id="KW-0472">Membrane</keyword>
<feature type="transmembrane region" description="Helical" evidence="1">
    <location>
        <begin position="45"/>
        <end position="64"/>
    </location>
</feature>
<accession>A0A1V0N696</accession>
<dbReference type="RefSeq" id="WP_009886919.1">
    <property type="nucleotide sequence ID" value="NZ_CP015363.1"/>
</dbReference>
<feature type="transmembrane region" description="Helical" evidence="1">
    <location>
        <begin position="12"/>
        <end position="33"/>
    </location>
</feature>